<comment type="caution">
    <text evidence="1">The sequence shown here is derived from an EMBL/GenBank/DDBJ whole genome shotgun (WGS) entry which is preliminary data.</text>
</comment>
<evidence type="ECO:0000313" key="1">
    <source>
        <dbReference type="EMBL" id="KAJ3991073.1"/>
    </source>
</evidence>
<accession>A0ABQ8PXA4</accession>
<organism evidence="1 2">
    <name type="scientific">Lentinula boryana</name>
    <dbReference type="NCBI Taxonomy" id="40481"/>
    <lineage>
        <taxon>Eukaryota</taxon>
        <taxon>Fungi</taxon>
        <taxon>Dikarya</taxon>
        <taxon>Basidiomycota</taxon>
        <taxon>Agaricomycotina</taxon>
        <taxon>Agaricomycetes</taxon>
        <taxon>Agaricomycetidae</taxon>
        <taxon>Agaricales</taxon>
        <taxon>Marasmiineae</taxon>
        <taxon>Omphalotaceae</taxon>
        <taxon>Lentinula</taxon>
    </lineage>
</organism>
<evidence type="ECO:0000313" key="2">
    <source>
        <dbReference type="Proteomes" id="UP001163828"/>
    </source>
</evidence>
<keyword evidence="2" id="KW-1185">Reference proteome</keyword>
<proteinExistence type="predicted"/>
<gene>
    <name evidence="1" type="ORF">F5050DRAFT_1582020</name>
</gene>
<dbReference type="EMBL" id="MU791197">
    <property type="protein sequence ID" value="KAJ3991073.1"/>
    <property type="molecule type" value="Genomic_DNA"/>
</dbReference>
<dbReference type="Proteomes" id="UP001163828">
    <property type="component" value="Unassembled WGS sequence"/>
</dbReference>
<reference evidence="1" key="1">
    <citation type="submission" date="2022-08" db="EMBL/GenBank/DDBJ databases">
        <authorList>
            <consortium name="DOE Joint Genome Institute"/>
            <person name="Min B."/>
            <person name="Riley R."/>
            <person name="Sierra-Patev S."/>
            <person name="Naranjo-Ortiz M."/>
            <person name="Looney B."/>
            <person name="Konkel Z."/>
            <person name="Slot J.C."/>
            <person name="Sakamoto Y."/>
            <person name="Steenwyk J.L."/>
            <person name="Rokas A."/>
            <person name="Carro J."/>
            <person name="Camarero S."/>
            <person name="Ferreira P."/>
            <person name="Molpeceres G."/>
            <person name="Ruiz-Duenas F.J."/>
            <person name="Serrano A."/>
            <person name="Henrissat B."/>
            <person name="Drula E."/>
            <person name="Hughes K.W."/>
            <person name="Mata J.L."/>
            <person name="Ishikawa N.K."/>
            <person name="Vargas-Isla R."/>
            <person name="Ushijima S."/>
            <person name="Smith C.A."/>
            <person name="Ahrendt S."/>
            <person name="Andreopoulos W."/>
            <person name="He G."/>
            <person name="Labutti K."/>
            <person name="Lipzen A."/>
            <person name="Ng V."/>
            <person name="Sandor L."/>
            <person name="Barry K."/>
            <person name="Martinez A.T."/>
            <person name="Xiao Y."/>
            <person name="Gibbons J.G."/>
            <person name="Terashima K."/>
            <person name="Hibbett D.S."/>
            <person name="Grigoriev I.V."/>
        </authorList>
    </citation>
    <scope>NUCLEOTIDE SEQUENCE</scope>
    <source>
        <strain evidence="1">TFB10827</strain>
    </source>
</reference>
<sequence length="92" mass="10458">MCWGFAKQIYRKFPSTTKEADLKVNMIKLLDSVPLISMHKFSNHCDHFIDAYCKGFSGSMAAWATKKYHGHRVIPANVDALLAEFNSKHPSK</sequence>
<name>A0ABQ8PXA4_9AGAR</name>
<protein>
    <submittedName>
        <fullName evidence="1">Uncharacterized protein</fullName>
    </submittedName>
</protein>